<evidence type="ECO:0000313" key="2">
    <source>
        <dbReference type="EMBL" id="KAF2645575.1"/>
    </source>
</evidence>
<organism evidence="2 3">
    <name type="scientific">Massarina eburnea CBS 473.64</name>
    <dbReference type="NCBI Taxonomy" id="1395130"/>
    <lineage>
        <taxon>Eukaryota</taxon>
        <taxon>Fungi</taxon>
        <taxon>Dikarya</taxon>
        <taxon>Ascomycota</taxon>
        <taxon>Pezizomycotina</taxon>
        <taxon>Dothideomycetes</taxon>
        <taxon>Pleosporomycetidae</taxon>
        <taxon>Pleosporales</taxon>
        <taxon>Massarineae</taxon>
        <taxon>Massarinaceae</taxon>
        <taxon>Massarina</taxon>
    </lineage>
</organism>
<keyword evidence="1" id="KW-1133">Transmembrane helix</keyword>
<reference evidence="2" key="1">
    <citation type="journal article" date="2020" name="Stud. Mycol.">
        <title>101 Dothideomycetes genomes: a test case for predicting lifestyles and emergence of pathogens.</title>
        <authorList>
            <person name="Haridas S."/>
            <person name="Albert R."/>
            <person name="Binder M."/>
            <person name="Bloem J."/>
            <person name="Labutti K."/>
            <person name="Salamov A."/>
            <person name="Andreopoulos B."/>
            <person name="Baker S."/>
            <person name="Barry K."/>
            <person name="Bills G."/>
            <person name="Bluhm B."/>
            <person name="Cannon C."/>
            <person name="Castanera R."/>
            <person name="Culley D."/>
            <person name="Daum C."/>
            <person name="Ezra D."/>
            <person name="Gonzalez J."/>
            <person name="Henrissat B."/>
            <person name="Kuo A."/>
            <person name="Liang C."/>
            <person name="Lipzen A."/>
            <person name="Lutzoni F."/>
            <person name="Magnuson J."/>
            <person name="Mondo S."/>
            <person name="Nolan M."/>
            <person name="Ohm R."/>
            <person name="Pangilinan J."/>
            <person name="Park H.-J."/>
            <person name="Ramirez L."/>
            <person name="Alfaro M."/>
            <person name="Sun H."/>
            <person name="Tritt A."/>
            <person name="Yoshinaga Y."/>
            <person name="Zwiers L.-H."/>
            <person name="Turgeon B."/>
            <person name="Goodwin S."/>
            <person name="Spatafora J."/>
            <person name="Crous P."/>
            <person name="Grigoriev I."/>
        </authorList>
    </citation>
    <scope>NUCLEOTIDE SEQUENCE</scope>
    <source>
        <strain evidence="2">CBS 473.64</strain>
    </source>
</reference>
<accession>A0A6A6SCJ7</accession>
<name>A0A6A6SCJ7_9PLEO</name>
<gene>
    <name evidence="2" type="ORF">P280DRAFT_513472</name>
</gene>
<dbReference type="EMBL" id="MU006777">
    <property type="protein sequence ID" value="KAF2645575.1"/>
    <property type="molecule type" value="Genomic_DNA"/>
</dbReference>
<keyword evidence="1" id="KW-0472">Membrane</keyword>
<evidence type="ECO:0000313" key="3">
    <source>
        <dbReference type="Proteomes" id="UP000799753"/>
    </source>
</evidence>
<keyword evidence="3" id="KW-1185">Reference proteome</keyword>
<sequence length="133" mass="13804">MSELLCSVSNSTYCLQLISSVDATKKCSHGEKGVLVPWKHKGSTENRSVALRRSGHGGLTLAFVIVPVAVAMTVIATSSLVIATSSLVIATSSLVIVTSHLVIVTSHLVIVASIATSPPASSSGPLTTYVWPF</sequence>
<dbReference type="Proteomes" id="UP000799753">
    <property type="component" value="Unassembled WGS sequence"/>
</dbReference>
<evidence type="ECO:0000256" key="1">
    <source>
        <dbReference type="SAM" id="Phobius"/>
    </source>
</evidence>
<protein>
    <submittedName>
        <fullName evidence="2">Uncharacterized protein</fullName>
    </submittedName>
</protein>
<proteinExistence type="predicted"/>
<feature type="transmembrane region" description="Helical" evidence="1">
    <location>
        <begin position="94"/>
        <end position="115"/>
    </location>
</feature>
<dbReference type="AlphaFoldDB" id="A0A6A6SCJ7"/>
<feature type="transmembrane region" description="Helical" evidence="1">
    <location>
        <begin position="61"/>
        <end position="82"/>
    </location>
</feature>
<keyword evidence="1" id="KW-0812">Transmembrane</keyword>